<evidence type="ECO:0000313" key="2">
    <source>
        <dbReference type="Proteomes" id="UP000615446"/>
    </source>
</evidence>
<accession>A0A8H3QM82</accession>
<gene>
    <name evidence="1" type="ORF">RCL2_000896700</name>
</gene>
<dbReference type="EMBL" id="BLAL01000058">
    <property type="protein sequence ID" value="GES81724.1"/>
    <property type="molecule type" value="Genomic_DNA"/>
</dbReference>
<reference evidence="1" key="1">
    <citation type="submission" date="2019-10" db="EMBL/GenBank/DDBJ databases">
        <title>Conservation and host-specific expression of non-tandemly repeated heterogenous ribosome RNA gene in arbuscular mycorrhizal fungi.</title>
        <authorList>
            <person name="Maeda T."/>
            <person name="Kobayashi Y."/>
            <person name="Nakagawa T."/>
            <person name="Ezawa T."/>
            <person name="Yamaguchi K."/>
            <person name="Bino T."/>
            <person name="Nishimoto Y."/>
            <person name="Shigenobu S."/>
            <person name="Kawaguchi M."/>
        </authorList>
    </citation>
    <scope>NUCLEOTIDE SEQUENCE</scope>
    <source>
        <strain evidence="1">HR1</strain>
    </source>
</reference>
<protein>
    <submittedName>
        <fullName evidence="1">Uncharacterized protein</fullName>
    </submittedName>
</protein>
<dbReference type="AlphaFoldDB" id="A0A8H3QM82"/>
<sequence length="110" mass="13119">MKNKKKIYGCYNARNFPYHSFDYFSASESFLFCFENNEDKQNMKMNRVKKGYLTSKKGFNFGDIIYMNGRYIYFNNINDDDNVRNILDLDGHQSIRFIPESVEVFKITTT</sequence>
<organism evidence="1 2">
    <name type="scientific">Rhizophagus clarus</name>
    <dbReference type="NCBI Taxonomy" id="94130"/>
    <lineage>
        <taxon>Eukaryota</taxon>
        <taxon>Fungi</taxon>
        <taxon>Fungi incertae sedis</taxon>
        <taxon>Mucoromycota</taxon>
        <taxon>Glomeromycotina</taxon>
        <taxon>Glomeromycetes</taxon>
        <taxon>Glomerales</taxon>
        <taxon>Glomeraceae</taxon>
        <taxon>Rhizophagus</taxon>
    </lineage>
</organism>
<name>A0A8H3QM82_9GLOM</name>
<evidence type="ECO:0000313" key="1">
    <source>
        <dbReference type="EMBL" id="GES81724.1"/>
    </source>
</evidence>
<dbReference type="Proteomes" id="UP000615446">
    <property type="component" value="Unassembled WGS sequence"/>
</dbReference>
<proteinExistence type="predicted"/>
<dbReference type="OrthoDB" id="2346228at2759"/>
<comment type="caution">
    <text evidence="1">The sequence shown here is derived from an EMBL/GenBank/DDBJ whole genome shotgun (WGS) entry which is preliminary data.</text>
</comment>